<proteinExistence type="predicted"/>
<dbReference type="Gene3D" id="2.40.110.10">
    <property type="entry name" value="Butyryl-CoA Dehydrogenase, subunit A, domain 2"/>
    <property type="match status" value="1"/>
</dbReference>
<dbReference type="RefSeq" id="WP_208312833.1">
    <property type="nucleotide sequence ID" value="NZ_JAELYA010000002.1"/>
</dbReference>
<dbReference type="InterPro" id="IPR046373">
    <property type="entry name" value="Acyl-CoA_Oxase/DH_mid-dom_sf"/>
</dbReference>
<gene>
    <name evidence="1" type="ORF">JFY56_07105</name>
</gene>
<accession>A0ABS3TMU7</accession>
<evidence type="ECO:0000313" key="2">
    <source>
        <dbReference type="Proteomes" id="UP000669060"/>
    </source>
</evidence>
<protein>
    <submittedName>
        <fullName evidence="1">Acyl-CoA dehydrogenase</fullName>
    </submittedName>
</protein>
<dbReference type="Proteomes" id="UP000669060">
    <property type="component" value="Unassembled WGS sequence"/>
</dbReference>
<keyword evidence="2" id="KW-1185">Reference proteome</keyword>
<evidence type="ECO:0000313" key="1">
    <source>
        <dbReference type="EMBL" id="MBO3274987.1"/>
    </source>
</evidence>
<dbReference type="InterPro" id="IPR009100">
    <property type="entry name" value="AcylCoA_DH/oxidase_NM_dom_sf"/>
</dbReference>
<reference evidence="1 2" key="1">
    <citation type="submission" date="2020-12" db="EMBL/GenBank/DDBJ databases">
        <title>Pseudomonas schmalbachii sp. nov. isolated from millipede gut.</title>
        <authorList>
            <person name="Shelomi M."/>
        </authorList>
    </citation>
    <scope>NUCLEOTIDE SEQUENCE [LARGE SCALE GENOMIC DNA]</scope>
    <source>
        <strain evidence="1 2">Milli4</strain>
    </source>
</reference>
<organism evidence="1 2">
    <name type="scientific">Pseudomonas schmalbachii</name>
    <dbReference type="NCBI Taxonomy" id="2816993"/>
    <lineage>
        <taxon>Bacteria</taxon>
        <taxon>Pseudomonadati</taxon>
        <taxon>Pseudomonadota</taxon>
        <taxon>Gammaproteobacteria</taxon>
        <taxon>Pseudomonadales</taxon>
        <taxon>Pseudomonadaceae</taxon>
        <taxon>Pseudomonas</taxon>
    </lineage>
</organism>
<dbReference type="EMBL" id="JAELYA010000002">
    <property type="protein sequence ID" value="MBO3274987.1"/>
    <property type="molecule type" value="Genomic_DNA"/>
</dbReference>
<comment type="caution">
    <text evidence="1">The sequence shown here is derived from an EMBL/GenBank/DDBJ whole genome shotgun (WGS) entry which is preliminary data.</text>
</comment>
<dbReference type="SUPFAM" id="SSF56645">
    <property type="entry name" value="Acyl-CoA dehydrogenase NM domain-like"/>
    <property type="match status" value="1"/>
</dbReference>
<sequence length="298" mass="31515">MPWKCLLGPLDRLPAGLSLEDWYAELLSAAGTASSLQLAVHGGRVAATPGLAFLAGYQAALRALWPAAPMSLGALCVTENKSVRPADMQTRIDGLLLHGRKDFVTAGDSAAWWLVAARDEAAGQPPHLTLAVLLAGTPNARLETLPALPLMPDIPHARLLLEGAHCERLPGDGWDAYCKPFRTLEDLHVLAALGAWLYGVGLDSGWPRSLSLRLTGLLAGCAEASRQPAYSPATHLLLAGLFAQFEALSADLDAAFAQGPAEWAALWKRDRGVLGIAGSARAKRLERALGEMGICLGK</sequence>
<name>A0ABS3TMU7_9PSED</name>